<accession>A0A8V5FMP3</accession>
<dbReference type="GO" id="GO:0007224">
    <property type="term" value="P:smoothened signaling pathway"/>
    <property type="evidence" value="ECO:0007669"/>
    <property type="project" value="TreeGrafter"/>
</dbReference>
<feature type="chain" id="PRO_5043893629" description="Tectonic-1-3 domain-containing protein" evidence="3">
    <location>
        <begin position="19"/>
        <end position="596"/>
    </location>
</feature>
<feature type="compositionally biased region" description="Low complexity" evidence="2">
    <location>
        <begin position="46"/>
        <end position="56"/>
    </location>
</feature>
<keyword evidence="6" id="KW-1185">Reference proteome</keyword>
<dbReference type="InterPro" id="IPR011677">
    <property type="entry name" value="TCTN1-3_dom"/>
</dbReference>
<dbReference type="PANTHER" id="PTHR14611:SF4">
    <property type="entry name" value="TECTONIC-3"/>
    <property type="match status" value="1"/>
</dbReference>
<name>A0A8C6JG14_MELUD</name>
<reference evidence="5" key="2">
    <citation type="submission" date="2025-08" db="UniProtKB">
        <authorList>
            <consortium name="Ensembl"/>
        </authorList>
    </citation>
    <scope>IDENTIFICATION</scope>
</reference>
<reference evidence="5" key="3">
    <citation type="submission" date="2025-09" db="UniProtKB">
        <authorList>
            <consortium name="Ensembl"/>
        </authorList>
    </citation>
    <scope>IDENTIFICATION</scope>
</reference>
<dbReference type="PANTHER" id="PTHR14611">
    <property type="entry name" value="TECTONIC FAMILY MEMBER"/>
    <property type="match status" value="1"/>
</dbReference>
<evidence type="ECO:0000259" key="4">
    <source>
        <dbReference type="Pfam" id="PF07773"/>
    </source>
</evidence>
<feature type="domain" description="Tectonic-1-3" evidence="4">
    <location>
        <begin position="200"/>
        <end position="357"/>
    </location>
</feature>
<keyword evidence="3" id="KW-0732">Signal</keyword>
<reference evidence="5" key="1">
    <citation type="submission" date="2020-03" db="EMBL/GenBank/DDBJ databases">
        <title>Melopsittacus undulatus (budgerigar) genome, bMelUnd1, maternal haplotype with Z.</title>
        <authorList>
            <person name="Gedman G."/>
            <person name="Mountcastle J."/>
            <person name="Haase B."/>
            <person name="Formenti G."/>
            <person name="Wright T."/>
            <person name="Apodaca J."/>
            <person name="Pelan S."/>
            <person name="Chow W."/>
            <person name="Rhie A."/>
            <person name="Howe K."/>
            <person name="Fedrigo O."/>
            <person name="Jarvis E.D."/>
        </authorList>
    </citation>
    <scope>NUCLEOTIDE SEQUENCE [LARGE SCALE GENOMIC DNA]</scope>
</reference>
<evidence type="ECO:0000256" key="1">
    <source>
        <dbReference type="ARBA" id="ARBA00011495"/>
    </source>
</evidence>
<dbReference type="GO" id="GO:0060271">
    <property type="term" value="P:cilium assembly"/>
    <property type="evidence" value="ECO:0007669"/>
    <property type="project" value="TreeGrafter"/>
</dbReference>
<feature type="domain" description="Tectonic-1-3" evidence="4">
    <location>
        <begin position="368"/>
        <end position="540"/>
    </location>
</feature>
<dbReference type="AlphaFoldDB" id="A0A8C6JG14"/>
<dbReference type="Pfam" id="PF07773">
    <property type="entry name" value="TCTN_DUF1619"/>
    <property type="match status" value="2"/>
</dbReference>
<evidence type="ECO:0000313" key="6">
    <source>
        <dbReference type="Proteomes" id="UP000694405"/>
    </source>
</evidence>
<evidence type="ECO:0000313" key="5">
    <source>
        <dbReference type="Ensembl" id="ENSMUNP00000011945.2"/>
    </source>
</evidence>
<organism evidence="5 6">
    <name type="scientific">Melopsittacus undulatus</name>
    <name type="common">Budgerigar</name>
    <name type="synonym">Psittacus undulatus</name>
    <dbReference type="NCBI Taxonomy" id="13146"/>
    <lineage>
        <taxon>Eukaryota</taxon>
        <taxon>Metazoa</taxon>
        <taxon>Chordata</taxon>
        <taxon>Craniata</taxon>
        <taxon>Vertebrata</taxon>
        <taxon>Euteleostomi</taxon>
        <taxon>Archelosauria</taxon>
        <taxon>Archosauria</taxon>
        <taxon>Dinosauria</taxon>
        <taxon>Saurischia</taxon>
        <taxon>Theropoda</taxon>
        <taxon>Coelurosauria</taxon>
        <taxon>Aves</taxon>
        <taxon>Neognathae</taxon>
        <taxon>Neoaves</taxon>
        <taxon>Telluraves</taxon>
        <taxon>Australaves</taxon>
        <taxon>Psittaciformes</taxon>
        <taxon>Psittaculidae</taxon>
        <taxon>Melopsittacus</taxon>
    </lineage>
</organism>
<sequence length="596" mass="65030">MCGVRVLVPVLLLVRVSAWGPGSPPGAAAELAAGTAHRAVPGSEKAASPRAPAARALSQTSAAGPCRHGLAAHLRRRAPRAARHRASAGGFPGRRLPAGARHLRDPRAAESSRLSGGSRSVSQMCVEKSLLFRSNTPYPTDTVPAPDGCVLFCVQLHDSKLNYYQQPQVIQESDFFKFSEKYGKHSFIAPSQVQPSFSPFYRAGDPILIYFGSSSVLSTLRQPVKMGSSGLCVDGNPAGFLDSKSTSCTRIFANLSKSCVTDPALDAASYYRDFYVLKVPVNDTIAQSMKIKVAAVAPPEAPQIRDNTCINVVSEVIYEIEFSGTHGIQSVSVWFKMSNISGNAGSALQQHFTLHFWTRTLSHTLPRSGNPGYITGAPLLITNRGAMQHMSILQSEGDGSCSQFLRHTLQFGRNVRSGCKLSLSPVLEESNCSYTQQKLYEAFQGMKRAEDLAITGSAHSTQAEDWITILIQNCSAQAVNCTSCCMIPLTLEIQILWTKVGLLSNPQAQILGARYLFQCHPLKFLSTSTVPLTTVVTFTDMTEWPEPPRGQPQVHWKLPFDIFFPFKVAVNLERSYRDDLAGYFFLILIICSILCC</sequence>
<gene>
    <name evidence="5" type="primary">LOC101871161</name>
</gene>
<feature type="compositionally biased region" description="Basic residues" evidence="2">
    <location>
        <begin position="73"/>
        <end position="86"/>
    </location>
</feature>
<feature type="region of interest" description="Disordered" evidence="2">
    <location>
        <begin position="39"/>
        <end position="116"/>
    </location>
</feature>
<dbReference type="Ensembl" id="ENSMUNT00000013789.2">
    <property type="protein sequence ID" value="ENSMUNP00000011945.2"/>
    <property type="gene ID" value="ENSMUNG00000009388.2"/>
</dbReference>
<accession>A0A8C6JG14</accession>
<dbReference type="Proteomes" id="UP000694405">
    <property type="component" value="Chromosome 4"/>
</dbReference>
<evidence type="ECO:0000256" key="3">
    <source>
        <dbReference type="SAM" id="SignalP"/>
    </source>
</evidence>
<protein>
    <recommendedName>
        <fullName evidence="4">Tectonic-1-3 domain-containing protein</fullName>
    </recommendedName>
</protein>
<comment type="subunit">
    <text evidence="1">Part of the tectonic-like complex (also named B9 complex).</text>
</comment>
<proteinExistence type="predicted"/>
<feature type="signal peptide" evidence="3">
    <location>
        <begin position="1"/>
        <end position="18"/>
    </location>
</feature>
<evidence type="ECO:0000256" key="2">
    <source>
        <dbReference type="SAM" id="MobiDB-lite"/>
    </source>
</evidence>
<dbReference type="InterPro" id="IPR040354">
    <property type="entry name" value="TCTN1-3"/>
</dbReference>